<dbReference type="InterPro" id="IPR005147">
    <property type="entry name" value="tRNA_synthase_B5-dom"/>
</dbReference>
<dbReference type="InterPro" id="IPR036690">
    <property type="entry name" value="Fdx_antiC-bd_sf"/>
</dbReference>
<keyword evidence="8" id="KW-0648">Protein biosynthesis</keyword>
<keyword evidence="12" id="KW-1185">Reference proteome</keyword>
<dbReference type="Pfam" id="PF17759">
    <property type="entry name" value="tRNA_synthFbeta"/>
    <property type="match status" value="1"/>
</dbReference>
<keyword evidence="3 11" id="KW-0436">Ligase</keyword>
<evidence type="ECO:0000256" key="7">
    <source>
        <dbReference type="ARBA" id="ARBA00022842"/>
    </source>
</evidence>
<evidence type="ECO:0000256" key="1">
    <source>
        <dbReference type="ARBA" id="ARBA00001946"/>
    </source>
</evidence>
<dbReference type="GO" id="GO:0000287">
    <property type="term" value="F:magnesium ion binding"/>
    <property type="evidence" value="ECO:0007669"/>
    <property type="project" value="InterPro"/>
</dbReference>
<dbReference type="Pfam" id="PF03484">
    <property type="entry name" value="B5"/>
    <property type="match status" value="1"/>
</dbReference>
<dbReference type="KEGG" id="eor:NARRFE1_01880"/>
<keyword evidence="6" id="KW-0067">ATP-binding</keyword>
<dbReference type="EMBL" id="AP018161">
    <property type="protein sequence ID" value="BBA85123.1"/>
    <property type="molecule type" value="Genomic_DNA"/>
</dbReference>
<evidence type="ECO:0000256" key="9">
    <source>
        <dbReference type="ARBA" id="ARBA00023146"/>
    </source>
</evidence>
<evidence type="ECO:0000259" key="10">
    <source>
        <dbReference type="PROSITE" id="PS51483"/>
    </source>
</evidence>
<keyword evidence="5" id="KW-0547">Nucleotide-binding</keyword>
<dbReference type="GO" id="GO:0004826">
    <property type="term" value="F:phenylalanine-tRNA ligase activity"/>
    <property type="evidence" value="ECO:0007669"/>
    <property type="project" value="UniProtKB-EC"/>
</dbReference>
<evidence type="ECO:0000256" key="5">
    <source>
        <dbReference type="ARBA" id="ARBA00022741"/>
    </source>
</evidence>
<evidence type="ECO:0000256" key="6">
    <source>
        <dbReference type="ARBA" id="ARBA00022840"/>
    </source>
</evidence>
<keyword evidence="9" id="KW-0030">Aminoacyl-tRNA synthetase</keyword>
<name>A0A2Z5TH52_9GAMM</name>
<dbReference type="RefSeq" id="WP_148708470.1">
    <property type="nucleotide sequence ID" value="NZ_AP018161.1"/>
</dbReference>
<accession>A0A2Z5TH52</accession>
<dbReference type="SMART" id="SM00896">
    <property type="entry name" value="FDX-ACB"/>
    <property type="match status" value="1"/>
</dbReference>
<proteinExistence type="predicted"/>
<dbReference type="InterPro" id="IPR005121">
    <property type="entry name" value="Fdx_antiC-bd"/>
</dbReference>
<dbReference type="InterPro" id="IPR045864">
    <property type="entry name" value="aa-tRNA-synth_II/BPL/LPL"/>
</dbReference>
<evidence type="ECO:0000256" key="3">
    <source>
        <dbReference type="ARBA" id="ARBA00022598"/>
    </source>
</evidence>
<keyword evidence="7" id="KW-0460">Magnesium</keyword>
<dbReference type="GO" id="GO:0003723">
    <property type="term" value="F:RNA binding"/>
    <property type="evidence" value="ECO:0007669"/>
    <property type="project" value="InterPro"/>
</dbReference>
<feature type="domain" description="B5" evidence="10">
    <location>
        <begin position="360"/>
        <end position="440"/>
    </location>
</feature>
<dbReference type="EC" id="6.1.1.20" evidence="2"/>
<dbReference type="SUPFAM" id="SSF54991">
    <property type="entry name" value="Anticodon-binding domain of PheRS"/>
    <property type="match status" value="1"/>
</dbReference>
<dbReference type="AlphaFoldDB" id="A0A2Z5TH52"/>
<dbReference type="GO" id="GO:0006432">
    <property type="term" value="P:phenylalanyl-tRNA aminoacylation"/>
    <property type="evidence" value="ECO:0007669"/>
    <property type="project" value="InterPro"/>
</dbReference>
<dbReference type="Proteomes" id="UP000289537">
    <property type="component" value="Chromosome"/>
</dbReference>
<evidence type="ECO:0000313" key="11">
    <source>
        <dbReference type="EMBL" id="BBA85123.1"/>
    </source>
</evidence>
<dbReference type="PROSITE" id="PS51483">
    <property type="entry name" value="B5"/>
    <property type="match status" value="1"/>
</dbReference>
<evidence type="ECO:0000256" key="2">
    <source>
        <dbReference type="ARBA" id="ARBA00012814"/>
    </source>
</evidence>
<dbReference type="SUPFAM" id="SSF46955">
    <property type="entry name" value="Putative DNA-binding domain"/>
    <property type="match status" value="2"/>
</dbReference>
<reference evidence="11 12" key="1">
    <citation type="journal article" date="2017" name="Proc. Natl. Acad. Sci. U.S.A.">
        <title>Small genome symbiont underlies cuticle hardness in beetles.</title>
        <authorList>
            <person name="Anbutsu H."/>
            <person name="Moriyama M."/>
            <person name="Nikoh N."/>
            <person name="Hosokawa T."/>
            <person name="Futahashi R."/>
            <person name="Tanahashi M."/>
            <person name="Meng X.Y."/>
            <person name="Kuriwada T."/>
            <person name="Mori N."/>
            <person name="Oshima K."/>
            <person name="Hattori M."/>
            <person name="Fujie M."/>
            <person name="Satoh N."/>
            <person name="Maeda T."/>
            <person name="Shigenobu S."/>
            <person name="Koga R."/>
            <person name="Fukatsu T."/>
        </authorList>
    </citation>
    <scope>NUCLEOTIDE SEQUENCE [LARGE SCALE GENOMIC DNA]</scope>
    <source>
        <strain evidence="11">NARRFE1</strain>
    </source>
</reference>
<keyword evidence="4" id="KW-0479">Metal-binding</keyword>
<dbReference type="SMART" id="SM00874">
    <property type="entry name" value="B5"/>
    <property type="match status" value="1"/>
</dbReference>
<dbReference type="InterPro" id="IPR041616">
    <property type="entry name" value="PheRS_beta_core"/>
</dbReference>
<evidence type="ECO:0000256" key="4">
    <source>
        <dbReference type="ARBA" id="ARBA00022723"/>
    </source>
</evidence>
<evidence type="ECO:0000313" key="12">
    <source>
        <dbReference type="Proteomes" id="UP000289537"/>
    </source>
</evidence>
<dbReference type="Gene3D" id="3.30.56.10">
    <property type="match status" value="2"/>
</dbReference>
<dbReference type="SUPFAM" id="SSF55681">
    <property type="entry name" value="Class II aaRS and biotin synthetases"/>
    <property type="match status" value="1"/>
</dbReference>
<organism evidence="11 12">
    <name type="scientific">endosymbiont of Rhynchophorus ferrugineus</name>
    <dbReference type="NCBI Taxonomy" id="1972133"/>
    <lineage>
        <taxon>Bacteria</taxon>
        <taxon>Pseudomonadati</taxon>
        <taxon>Pseudomonadota</taxon>
        <taxon>Gammaproteobacteria</taxon>
        <taxon>Candidatus Nardonella</taxon>
    </lineage>
</organism>
<evidence type="ECO:0000256" key="8">
    <source>
        <dbReference type="ARBA" id="ARBA00022917"/>
    </source>
</evidence>
<dbReference type="InterPro" id="IPR009061">
    <property type="entry name" value="DNA-bd_dom_put_sf"/>
</dbReference>
<gene>
    <name evidence="11" type="primary">pheT</name>
    <name evidence="11" type="ORF">NARRFE1_01880</name>
</gene>
<dbReference type="Gene3D" id="3.30.930.10">
    <property type="entry name" value="Bira Bifunctional Protein, Domain 2"/>
    <property type="match status" value="1"/>
</dbReference>
<protein>
    <recommendedName>
        <fullName evidence="2">phenylalanine--tRNA ligase</fullName>
        <ecNumber evidence="2">6.1.1.20</ecNumber>
    </recommendedName>
</protein>
<dbReference type="GO" id="GO:0005524">
    <property type="term" value="F:ATP binding"/>
    <property type="evidence" value="ECO:0007669"/>
    <property type="project" value="UniProtKB-KW"/>
</dbReference>
<sequence>MKINIEWINEFINYNFSVSKIKNILIKIGIEINNEIVIKNKKKTYKLIYGILKYKKIKNNIMYLNFIFEKKNIYIKEKYNYIIYKNIEIEKYYILIDYNNKKYLYYLNNNIINYNKKFKNELNTLKINDYILDINIPSNKKYINSIYMISKEIINFYNITNKNKINLIYKNKIIKSNFKYSKKIYFLIKNNFIDKYIFKIIKNIKILNITPLYIQERLIKNNIELNKNCINNIINYIILETGIYIDIIKININNNIYIYKNINYKNNLNIIINNNKNRYIFGNNNFDFIYKNNYYDLLIIFIKINENIKIEKKILYNYETISIKKIINKILNIILSIKNEYKLINNNISRFIIYKYKKYNNKKIININLNYIHNKIGFLIKKDKITYILQNIDLKIKINKFNNNIINIYIPCYKKDLNIKEDIIEEIIKYNLNNLKKKIKVNKKNNINFNKKTKNYIEYKNNNINIIKNLLINRGYNEIITNSLINRKKYINNKKNIFILNSNYFLRKDLVYGLIKTLAFNLNKNLNNIKIFEIGNCYSYIKKNINKKIILSGIIYNDIKNNNKFIVNNNNIFHLKGDIEDILELYNIDYKFKENKKNNILLTNVYSYIKIKNKNIGYYGYINEKILNFFKINKKNIIIFKINLSNIIKKYNINKININNKYVISKYQIFKRDISVIIDNNIETNDIIKYCINFNKNIIEAYIINDNEKLINNKNIITLRIIIQLNCNFNKILIDNILINLVKNINKKYNIILK</sequence>
<comment type="cofactor">
    <cofactor evidence="1">
        <name>Mg(2+)</name>
        <dbReference type="ChEBI" id="CHEBI:18420"/>
    </cofactor>
</comment>